<dbReference type="PANTHER" id="PTHR15092">
    <property type="entry name" value="POLY A -SPECIFIC RIBONUCLEASE/TARGET OF EGR1, MEMBER 1"/>
    <property type="match status" value="1"/>
</dbReference>
<sequence length="546" mass="61220">MDINRFNFWQTLPVVLQAISLSEYVAIDLEMTGMSGHSINEALEHTDEAAYHLAAEAARTFQIVQLGLTCLSYDREMNAYRAQTFTFYVTPEFTPPCAALAELIDRKVAFSYRSFLFLKENNFSFEKAFSEGVPYLSRSDDALATRLYLSSGRHQSTAYPGRALDTWSRKFYSDTRNEISAWFETNPAPGDSLLVTNPEGPSKQLLPVHVSVIRQIVRNEFPSCFVVLRRSNALAQVIKWDPEERVLWDGEYRRRHEAVVRQTGNARESNTGFRYVIEALVGGSFAPSIPAEFLLSDNHIDQDSSSIAARIARIAREARLRSDLRLYESRINTRARPVLIGHNPLLDLCFLVQTFLSPLPAEITAFRRDLHTYFPRIVDTKYLSSQLGFRSGKNLKELYRLVGCQGGPLPIVPEPGFDARNIGGAAHNAGFNSWMTAVVFVSLARKVELRNPRLLHNLNDSRGHAEEREQEGSASGSASVSSSSSGRRKDELFRELSPFVSDGGGEKAGPRLSAVGVIPQWDSEIWRRYGNKLWLGNAGVMDLAQA</sequence>
<evidence type="ECO:0000256" key="1">
    <source>
        <dbReference type="ARBA" id="ARBA00008372"/>
    </source>
</evidence>
<accession>A0AAN7HF43</accession>
<dbReference type="AlphaFoldDB" id="A0AAN7HF43"/>
<dbReference type="GO" id="GO:1990431">
    <property type="term" value="P:priRNA 3'-end processing"/>
    <property type="evidence" value="ECO:0007669"/>
    <property type="project" value="TreeGrafter"/>
</dbReference>
<dbReference type="InterPro" id="IPR012337">
    <property type="entry name" value="RNaseH-like_sf"/>
</dbReference>
<dbReference type="InterPro" id="IPR051181">
    <property type="entry name" value="CAF1_poly(A)_ribonucleases"/>
</dbReference>
<reference evidence="3" key="1">
    <citation type="journal article" date="2023" name="Mol. Phylogenet. Evol.">
        <title>Genome-scale phylogeny and comparative genomics of the fungal order Sordariales.</title>
        <authorList>
            <person name="Hensen N."/>
            <person name="Bonometti L."/>
            <person name="Westerberg I."/>
            <person name="Brannstrom I.O."/>
            <person name="Guillou S."/>
            <person name="Cros-Aarteil S."/>
            <person name="Calhoun S."/>
            <person name="Haridas S."/>
            <person name="Kuo A."/>
            <person name="Mondo S."/>
            <person name="Pangilinan J."/>
            <person name="Riley R."/>
            <person name="LaButti K."/>
            <person name="Andreopoulos B."/>
            <person name="Lipzen A."/>
            <person name="Chen C."/>
            <person name="Yan M."/>
            <person name="Daum C."/>
            <person name="Ng V."/>
            <person name="Clum A."/>
            <person name="Steindorff A."/>
            <person name="Ohm R.A."/>
            <person name="Martin F."/>
            <person name="Silar P."/>
            <person name="Natvig D.O."/>
            <person name="Lalanne C."/>
            <person name="Gautier V."/>
            <person name="Ament-Velasquez S.L."/>
            <person name="Kruys A."/>
            <person name="Hutchinson M.I."/>
            <person name="Powell A.J."/>
            <person name="Barry K."/>
            <person name="Miller A.N."/>
            <person name="Grigoriev I.V."/>
            <person name="Debuchy R."/>
            <person name="Gladieux P."/>
            <person name="Hiltunen Thoren M."/>
            <person name="Johannesson H."/>
        </authorList>
    </citation>
    <scope>NUCLEOTIDE SEQUENCE</scope>
    <source>
        <strain evidence="3">CBS 532.94</strain>
    </source>
</reference>
<evidence type="ECO:0000313" key="4">
    <source>
        <dbReference type="Proteomes" id="UP001303760"/>
    </source>
</evidence>
<dbReference type="Gene3D" id="3.30.420.10">
    <property type="entry name" value="Ribonuclease H-like superfamily/Ribonuclease H"/>
    <property type="match status" value="2"/>
</dbReference>
<feature type="region of interest" description="Disordered" evidence="2">
    <location>
        <begin position="460"/>
        <end position="490"/>
    </location>
</feature>
<gene>
    <name evidence="3" type="ORF">C8A03DRAFT_14020</name>
</gene>
<protein>
    <submittedName>
        <fullName evidence="3">Ribonuclease H-like domain-containing protein</fullName>
    </submittedName>
</protein>
<proteinExistence type="inferred from homology"/>
<dbReference type="SUPFAM" id="SSF53098">
    <property type="entry name" value="Ribonuclease H-like"/>
    <property type="match status" value="1"/>
</dbReference>
<feature type="compositionally biased region" description="Low complexity" evidence="2">
    <location>
        <begin position="472"/>
        <end position="485"/>
    </location>
</feature>
<dbReference type="Pfam" id="PF04857">
    <property type="entry name" value="CAF1"/>
    <property type="match status" value="1"/>
</dbReference>
<dbReference type="PANTHER" id="PTHR15092:SF22">
    <property type="entry name" value="POLY(A)-SPECIFIC RIBONUCLEASE PNLDC1"/>
    <property type="match status" value="1"/>
</dbReference>
<evidence type="ECO:0000313" key="3">
    <source>
        <dbReference type="EMBL" id="KAK4239630.1"/>
    </source>
</evidence>
<dbReference type="GO" id="GO:0003723">
    <property type="term" value="F:RNA binding"/>
    <property type="evidence" value="ECO:0007669"/>
    <property type="project" value="TreeGrafter"/>
</dbReference>
<dbReference type="Proteomes" id="UP001303760">
    <property type="component" value="Unassembled WGS sequence"/>
</dbReference>
<comment type="caution">
    <text evidence="3">The sequence shown here is derived from an EMBL/GenBank/DDBJ whole genome shotgun (WGS) entry which is preliminary data.</text>
</comment>
<dbReference type="GO" id="GO:0005634">
    <property type="term" value="C:nucleus"/>
    <property type="evidence" value="ECO:0007669"/>
    <property type="project" value="TreeGrafter"/>
</dbReference>
<keyword evidence="4" id="KW-1185">Reference proteome</keyword>
<dbReference type="InterPro" id="IPR036397">
    <property type="entry name" value="RNaseH_sf"/>
</dbReference>
<dbReference type="GO" id="GO:1990432">
    <property type="term" value="P:siRNA 3'-end processing"/>
    <property type="evidence" value="ECO:0007669"/>
    <property type="project" value="TreeGrafter"/>
</dbReference>
<dbReference type="EMBL" id="MU860059">
    <property type="protein sequence ID" value="KAK4239630.1"/>
    <property type="molecule type" value="Genomic_DNA"/>
</dbReference>
<reference evidence="3" key="2">
    <citation type="submission" date="2023-05" db="EMBL/GenBank/DDBJ databases">
        <authorList>
            <consortium name="Lawrence Berkeley National Laboratory"/>
            <person name="Steindorff A."/>
            <person name="Hensen N."/>
            <person name="Bonometti L."/>
            <person name="Westerberg I."/>
            <person name="Brannstrom I.O."/>
            <person name="Guillou S."/>
            <person name="Cros-Aarteil S."/>
            <person name="Calhoun S."/>
            <person name="Haridas S."/>
            <person name="Kuo A."/>
            <person name="Mondo S."/>
            <person name="Pangilinan J."/>
            <person name="Riley R."/>
            <person name="Labutti K."/>
            <person name="Andreopoulos B."/>
            <person name="Lipzen A."/>
            <person name="Chen C."/>
            <person name="Yanf M."/>
            <person name="Daum C."/>
            <person name="Ng V."/>
            <person name="Clum A."/>
            <person name="Ohm R."/>
            <person name="Martin F."/>
            <person name="Silar P."/>
            <person name="Natvig D."/>
            <person name="Lalanne C."/>
            <person name="Gautier V."/>
            <person name="Ament-Velasquez S.L."/>
            <person name="Kruys A."/>
            <person name="Hutchinson M.I."/>
            <person name="Powell A.J."/>
            <person name="Barry K."/>
            <person name="Miller A.N."/>
            <person name="Grigoriev I.V."/>
            <person name="Debuchy R."/>
            <person name="Gladieux P."/>
            <person name="Thoren M.H."/>
            <person name="Johannesson H."/>
        </authorList>
    </citation>
    <scope>NUCLEOTIDE SEQUENCE</scope>
    <source>
        <strain evidence="3">CBS 532.94</strain>
    </source>
</reference>
<evidence type="ECO:0000256" key="2">
    <source>
        <dbReference type="SAM" id="MobiDB-lite"/>
    </source>
</evidence>
<feature type="compositionally biased region" description="Basic and acidic residues" evidence="2">
    <location>
        <begin position="460"/>
        <end position="471"/>
    </location>
</feature>
<dbReference type="InterPro" id="IPR006941">
    <property type="entry name" value="RNase_CAF1"/>
</dbReference>
<organism evidence="3 4">
    <name type="scientific">Achaetomium macrosporum</name>
    <dbReference type="NCBI Taxonomy" id="79813"/>
    <lineage>
        <taxon>Eukaryota</taxon>
        <taxon>Fungi</taxon>
        <taxon>Dikarya</taxon>
        <taxon>Ascomycota</taxon>
        <taxon>Pezizomycotina</taxon>
        <taxon>Sordariomycetes</taxon>
        <taxon>Sordariomycetidae</taxon>
        <taxon>Sordariales</taxon>
        <taxon>Chaetomiaceae</taxon>
        <taxon>Achaetomium</taxon>
    </lineage>
</organism>
<comment type="similarity">
    <text evidence="1">Belongs to the CAF1 family.</text>
</comment>
<name>A0AAN7HF43_9PEZI</name>
<dbReference type="GO" id="GO:0000175">
    <property type="term" value="F:3'-5'-RNA exonuclease activity"/>
    <property type="evidence" value="ECO:0007669"/>
    <property type="project" value="TreeGrafter"/>
</dbReference>
<dbReference type="GO" id="GO:0000289">
    <property type="term" value="P:nuclear-transcribed mRNA poly(A) tail shortening"/>
    <property type="evidence" value="ECO:0007669"/>
    <property type="project" value="TreeGrafter"/>
</dbReference>